<dbReference type="OrthoDB" id="673856at2759"/>
<evidence type="ECO:0000313" key="2">
    <source>
        <dbReference type="EMBL" id="PNT66218.1"/>
    </source>
</evidence>
<dbReference type="EMBL" id="CM000882">
    <property type="protein sequence ID" value="PNT66218.1"/>
    <property type="molecule type" value="Genomic_DNA"/>
</dbReference>
<reference evidence="3" key="3">
    <citation type="submission" date="2018-08" db="UniProtKB">
        <authorList>
            <consortium name="EnsemblPlants"/>
        </authorList>
    </citation>
    <scope>IDENTIFICATION</scope>
    <source>
        <strain evidence="3">cv. Bd21</strain>
    </source>
</reference>
<name>I1HYZ8_BRADI</name>
<dbReference type="PANTHER" id="PTHR33108:SF12">
    <property type="entry name" value="OS02G0229900 PROTEIN"/>
    <property type="match status" value="1"/>
</dbReference>
<dbReference type="GeneID" id="104583977"/>
<protein>
    <recommendedName>
        <fullName evidence="5">DUF1677 family protein</fullName>
    </recommendedName>
</protein>
<dbReference type="AlphaFoldDB" id="I1HYZ8"/>
<dbReference type="eggNOG" id="ENOG502RYJ8">
    <property type="taxonomic scope" value="Eukaryota"/>
</dbReference>
<sequence length="182" mass="19163">MALSGEASAAVASVAPFLTTIIGNLGNVRQTRTTPSWHDLHGHAENPSRELELLGGSTAAPAPESEVEDAECECCGMLEECTPAYISGVRRRFSGRWVCGLCAEAVAEEGKRRGGGHDGLEAALAAHMAVCRRFNGFGRTHPALFQADAMKGILRKLSGPRSPKSNRAKPREATSKAAPPAA</sequence>
<proteinExistence type="predicted"/>
<reference evidence="2" key="2">
    <citation type="submission" date="2017-06" db="EMBL/GenBank/DDBJ databases">
        <title>WGS assembly of Brachypodium distachyon.</title>
        <authorList>
            <consortium name="The International Brachypodium Initiative"/>
            <person name="Lucas S."/>
            <person name="Harmon-Smith M."/>
            <person name="Lail K."/>
            <person name="Tice H."/>
            <person name="Grimwood J."/>
            <person name="Bruce D."/>
            <person name="Barry K."/>
            <person name="Shu S."/>
            <person name="Lindquist E."/>
            <person name="Wang M."/>
            <person name="Pitluck S."/>
            <person name="Vogel J.P."/>
            <person name="Garvin D.F."/>
            <person name="Mockler T.C."/>
            <person name="Schmutz J."/>
            <person name="Rokhsar D."/>
            <person name="Bevan M.W."/>
        </authorList>
    </citation>
    <scope>NUCLEOTIDE SEQUENCE</scope>
    <source>
        <strain evidence="2">Bd21</strain>
    </source>
</reference>
<dbReference type="STRING" id="15368.I1HYZ8"/>
<dbReference type="PANTHER" id="PTHR33108">
    <property type="entry name" value="OS01G0745000 PROTEIN"/>
    <property type="match status" value="1"/>
</dbReference>
<evidence type="ECO:0000256" key="1">
    <source>
        <dbReference type="SAM" id="MobiDB-lite"/>
    </source>
</evidence>
<dbReference type="KEGG" id="bdi:104583977"/>
<evidence type="ECO:0000313" key="3">
    <source>
        <dbReference type="EnsemblPlants" id="PNT66218"/>
    </source>
</evidence>
<dbReference type="RefSeq" id="XP_010236340.1">
    <property type="nucleotide sequence ID" value="XM_010238038.3"/>
</dbReference>
<dbReference type="Pfam" id="PF07911">
    <property type="entry name" value="DUF1677"/>
    <property type="match status" value="1"/>
</dbReference>
<keyword evidence="4" id="KW-1185">Reference proteome</keyword>
<feature type="region of interest" description="Disordered" evidence="1">
    <location>
        <begin position="155"/>
        <end position="182"/>
    </location>
</feature>
<dbReference type="OMA" id="RVPSCHE"/>
<evidence type="ECO:0008006" key="5">
    <source>
        <dbReference type="Google" id="ProtNLM"/>
    </source>
</evidence>
<dbReference type="HOGENOM" id="CLU_1430213_0_0_1"/>
<dbReference type="Proteomes" id="UP000008810">
    <property type="component" value="Chromosome 3"/>
</dbReference>
<accession>I1HYZ8</accession>
<organism evidence="2">
    <name type="scientific">Brachypodium distachyon</name>
    <name type="common">Purple false brome</name>
    <name type="synonym">Trachynia distachya</name>
    <dbReference type="NCBI Taxonomy" id="15368"/>
    <lineage>
        <taxon>Eukaryota</taxon>
        <taxon>Viridiplantae</taxon>
        <taxon>Streptophyta</taxon>
        <taxon>Embryophyta</taxon>
        <taxon>Tracheophyta</taxon>
        <taxon>Spermatophyta</taxon>
        <taxon>Magnoliopsida</taxon>
        <taxon>Liliopsida</taxon>
        <taxon>Poales</taxon>
        <taxon>Poaceae</taxon>
        <taxon>BOP clade</taxon>
        <taxon>Pooideae</taxon>
        <taxon>Stipodae</taxon>
        <taxon>Brachypodieae</taxon>
        <taxon>Brachypodium</taxon>
    </lineage>
</organism>
<evidence type="ECO:0000313" key="4">
    <source>
        <dbReference type="Proteomes" id="UP000008810"/>
    </source>
</evidence>
<reference evidence="2 3" key="1">
    <citation type="journal article" date="2010" name="Nature">
        <title>Genome sequencing and analysis of the model grass Brachypodium distachyon.</title>
        <authorList>
            <consortium name="International Brachypodium Initiative"/>
        </authorList>
    </citation>
    <scope>NUCLEOTIDE SEQUENCE [LARGE SCALE GENOMIC DNA]</scope>
    <source>
        <strain evidence="2">Bd21</strain>
        <strain evidence="3">cv. Bd21</strain>
    </source>
</reference>
<gene>
    <name evidence="3" type="primary">LOC104583977</name>
    <name evidence="2" type="ORF">BRADI_3g08750v3</name>
</gene>
<dbReference type="Gramene" id="PNT66218">
    <property type="protein sequence ID" value="PNT66218"/>
    <property type="gene ID" value="BRADI_3g08750v3"/>
</dbReference>
<dbReference type="EnsemblPlants" id="PNT66218">
    <property type="protein sequence ID" value="PNT66218"/>
    <property type="gene ID" value="BRADI_3g08750v3"/>
</dbReference>
<dbReference type="InterPro" id="IPR012876">
    <property type="entry name" value="DUF1677_pln"/>
</dbReference>